<dbReference type="GO" id="GO:0044550">
    <property type="term" value="P:secondary metabolite biosynthetic process"/>
    <property type="evidence" value="ECO:0007669"/>
    <property type="project" value="UniProtKB-ARBA"/>
</dbReference>
<dbReference type="SUPFAM" id="SSF53335">
    <property type="entry name" value="S-adenosyl-L-methionine-dependent methyltransferases"/>
    <property type="match status" value="1"/>
</dbReference>
<gene>
    <name evidence="6" type="ORF">BO99DRAFT_435310</name>
</gene>
<dbReference type="InterPro" id="IPR016461">
    <property type="entry name" value="COMT-like"/>
</dbReference>
<evidence type="ECO:0000256" key="4">
    <source>
        <dbReference type="PIRSR" id="PIRSR005739-1"/>
    </source>
</evidence>
<name>A0A2V5GZF0_ASPV1</name>
<dbReference type="InterPro" id="IPR036388">
    <property type="entry name" value="WH-like_DNA-bd_sf"/>
</dbReference>
<evidence type="ECO:0000256" key="3">
    <source>
        <dbReference type="ARBA" id="ARBA00022691"/>
    </source>
</evidence>
<evidence type="ECO:0000256" key="2">
    <source>
        <dbReference type="ARBA" id="ARBA00022679"/>
    </source>
</evidence>
<dbReference type="Gene3D" id="1.10.10.10">
    <property type="entry name" value="Winged helix-like DNA-binding domain superfamily/Winged helix DNA-binding domain"/>
    <property type="match status" value="1"/>
</dbReference>
<dbReference type="Proteomes" id="UP000249829">
    <property type="component" value="Unassembled WGS sequence"/>
</dbReference>
<dbReference type="InterPro" id="IPR001077">
    <property type="entry name" value="COMT_C"/>
</dbReference>
<protein>
    <submittedName>
        <fullName evidence="6">S-adenosyl-L-methionine-dependent methyltransferase</fullName>
    </submittedName>
</protein>
<dbReference type="PIRSF" id="PIRSF005739">
    <property type="entry name" value="O-mtase"/>
    <property type="match status" value="1"/>
</dbReference>
<evidence type="ECO:0000313" key="7">
    <source>
        <dbReference type="Proteomes" id="UP000249829"/>
    </source>
</evidence>
<feature type="active site" description="Proton acceptor" evidence="4">
    <location>
        <position position="212"/>
    </location>
</feature>
<dbReference type="GO" id="GO:0032259">
    <property type="term" value="P:methylation"/>
    <property type="evidence" value="ECO:0007669"/>
    <property type="project" value="UniProtKB-KW"/>
</dbReference>
<dbReference type="GO" id="GO:0008171">
    <property type="term" value="F:O-methyltransferase activity"/>
    <property type="evidence" value="ECO:0007669"/>
    <property type="project" value="InterPro"/>
</dbReference>
<dbReference type="Gene3D" id="3.40.50.150">
    <property type="entry name" value="Vaccinia Virus protein VP39"/>
    <property type="match status" value="1"/>
</dbReference>
<dbReference type="OMA" id="RLLINEM"/>
<keyword evidence="3" id="KW-0949">S-adenosyl-L-methionine</keyword>
<keyword evidence="2 6" id="KW-0808">Transferase</keyword>
<organism evidence="6 7">
    <name type="scientific">Aspergillus violaceofuscus (strain CBS 115571)</name>
    <dbReference type="NCBI Taxonomy" id="1450538"/>
    <lineage>
        <taxon>Eukaryota</taxon>
        <taxon>Fungi</taxon>
        <taxon>Dikarya</taxon>
        <taxon>Ascomycota</taxon>
        <taxon>Pezizomycotina</taxon>
        <taxon>Eurotiomycetes</taxon>
        <taxon>Eurotiomycetidae</taxon>
        <taxon>Eurotiales</taxon>
        <taxon>Aspergillaceae</taxon>
        <taxon>Aspergillus</taxon>
    </lineage>
</organism>
<evidence type="ECO:0000259" key="5">
    <source>
        <dbReference type="Pfam" id="PF00891"/>
    </source>
</evidence>
<dbReference type="EMBL" id="KZ825167">
    <property type="protein sequence ID" value="PYI16581.1"/>
    <property type="molecule type" value="Genomic_DNA"/>
</dbReference>
<dbReference type="PANTHER" id="PTHR43712:SF11">
    <property type="entry name" value="O-METHYLTRANSFERASE (AFU_ORTHOLOGUE AFUA_2G17820)-RELATED"/>
    <property type="match status" value="1"/>
</dbReference>
<evidence type="ECO:0000313" key="6">
    <source>
        <dbReference type="EMBL" id="PYI16581.1"/>
    </source>
</evidence>
<feature type="domain" description="O-methyltransferase C-terminal" evidence="5">
    <location>
        <begin position="136"/>
        <end position="278"/>
    </location>
</feature>
<proteinExistence type="predicted"/>
<reference evidence="6 7" key="1">
    <citation type="submission" date="2018-02" db="EMBL/GenBank/DDBJ databases">
        <title>The genomes of Aspergillus section Nigri reveals drivers in fungal speciation.</title>
        <authorList>
            <consortium name="DOE Joint Genome Institute"/>
            <person name="Vesth T.C."/>
            <person name="Nybo J."/>
            <person name="Theobald S."/>
            <person name="Brandl J."/>
            <person name="Frisvad J.C."/>
            <person name="Nielsen K.F."/>
            <person name="Lyhne E.K."/>
            <person name="Kogle M.E."/>
            <person name="Kuo A."/>
            <person name="Riley R."/>
            <person name="Clum A."/>
            <person name="Nolan M."/>
            <person name="Lipzen A."/>
            <person name="Salamov A."/>
            <person name="Henrissat B."/>
            <person name="Wiebenga A."/>
            <person name="De vries R.P."/>
            <person name="Grigoriev I.V."/>
            <person name="Mortensen U.H."/>
            <person name="Andersen M.R."/>
            <person name="Baker S.E."/>
        </authorList>
    </citation>
    <scope>NUCLEOTIDE SEQUENCE [LARGE SCALE GENOMIC DNA]</scope>
    <source>
        <strain evidence="6 7">CBS 115571</strain>
    </source>
</reference>
<keyword evidence="1 6" id="KW-0489">Methyltransferase</keyword>
<dbReference type="STRING" id="1450538.A0A2V5GZF0"/>
<sequence length="298" mass="33382">MGLLRLLSARASESVTASDLARESGYDETLIGTNLARIMRMMTALGLATETGYQSYRANARTICQSGPGSIGGLVIAQIDQYLHQPKPCATDESPASYTFAMRETLWKTLSTDRQVYYPVRERLLLLSPTNLEQFLKPFTIVDIGGSQEVDLQRFATALPDVPCELILQDLRETVNMIPLGLDPRIQPMVYDFFTPQPVKGADVYYLNSILHDWNDEAVRKILSNTAQVMGLHSRLLINEMVLAETGETLARADMHMLMWLPCNGMERTRRQWEELLGVEPLLQIVAALAVADSDFKL</sequence>
<dbReference type="InterPro" id="IPR029063">
    <property type="entry name" value="SAM-dependent_MTases_sf"/>
</dbReference>
<dbReference type="AlphaFoldDB" id="A0A2V5GZF0"/>
<evidence type="ECO:0000256" key="1">
    <source>
        <dbReference type="ARBA" id="ARBA00022603"/>
    </source>
</evidence>
<accession>A0A2V5GZF0</accession>
<dbReference type="PROSITE" id="PS51683">
    <property type="entry name" value="SAM_OMT_II"/>
    <property type="match status" value="1"/>
</dbReference>
<keyword evidence="7" id="KW-1185">Reference proteome</keyword>
<dbReference type="PANTHER" id="PTHR43712">
    <property type="entry name" value="PUTATIVE (AFU_ORTHOLOGUE AFUA_4G14580)-RELATED"/>
    <property type="match status" value="1"/>
</dbReference>
<dbReference type="Pfam" id="PF00891">
    <property type="entry name" value="Methyltransf_2"/>
    <property type="match status" value="1"/>
</dbReference>